<dbReference type="Pfam" id="PF13561">
    <property type="entry name" value="adh_short_C2"/>
    <property type="match status" value="1"/>
</dbReference>
<evidence type="ECO:0000313" key="3">
    <source>
        <dbReference type="EMBL" id="MBK0332896.1"/>
    </source>
</evidence>
<gene>
    <name evidence="3" type="ORF">I8D64_15950</name>
</gene>
<dbReference type="PRINTS" id="PR00080">
    <property type="entry name" value="SDRFAMILY"/>
</dbReference>
<organism evidence="3 4">
    <name type="scientific">Brachybacterium halotolerans</name>
    <dbReference type="NCBI Taxonomy" id="2795215"/>
    <lineage>
        <taxon>Bacteria</taxon>
        <taxon>Bacillati</taxon>
        <taxon>Actinomycetota</taxon>
        <taxon>Actinomycetes</taxon>
        <taxon>Micrococcales</taxon>
        <taxon>Dermabacteraceae</taxon>
        <taxon>Brachybacterium</taxon>
    </lineage>
</organism>
<proteinExistence type="inferred from homology"/>
<keyword evidence="4" id="KW-1185">Reference proteome</keyword>
<keyword evidence="2" id="KW-0560">Oxidoreductase</keyword>
<dbReference type="EMBL" id="JAEDAJ010000015">
    <property type="protein sequence ID" value="MBK0332896.1"/>
    <property type="molecule type" value="Genomic_DNA"/>
</dbReference>
<accession>A0ABS1BE23</accession>
<evidence type="ECO:0000313" key="4">
    <source>
        <dbReference type="Proteomes" id="UP000612352"/>
    </source>
</evidence>
<dbReference type="InterPro" id="IPR036291">
    <property type="entry name" value="NAD(P)-bd_dom_sf"/>
</dbReference>
<evidence type="ECO:0000256" key="1">
    <source>
        <dbReference type="ARBA" id="ARBA00006484"/>
    </source>
</evidence>
<comment type="caution">
    <text evidence="3">The sequence shown here is derived from an EMBL/GenBank/DDBJ whole genome shotgun (WGS) entry which is preliminary data.</text>
</comment>
<dbReference type="PANTHER" id="PTHR42760:SF133">
    <property type="entry name" value="3-OXOACYL-[ACYL-CARRIER-PROTEIN] REDUCTASE"/>
    <property type="match status" value="1"/>
</dbReference>
<name>A0ABS1BE23_9MICO</name>
<protein>
    <submittedName>
        <fullName evidence="3">SDR family oxidoreductase</fullName>
    </submittedName>
</protein>
<comment type="similarity">
    <text evidence="1">Belongs to the short-chain dehydrogenases/reductases (SDR) family.</text>
</comment>
<dbReference type="CDD" id="cd05233">
    <property type="entry name" value="SDR_c"/>
    <property type="match status" value="1"/>
</dbReference>
<dbReference type="SUPFAM" id="SSF51735">
    <property type="entry name" value="NAD(P)-binding Rossmann-fold domains"/>
    <property type="match status" value="1"/>
</dbReference>
<dbReference type="Gene3D" id="3.40.50.720">
    <property type="entry name" value="NAD(P)-binding Rossmann-like Domain"/>
    <property type="match status" value="1"/>
</dbReference>
<sequence length="257" mass="26523">MTSTFPENRTAVVTGAGAPRGIGRHVARALAASGWDVAVLDIDEASVKDFAGELAGETGRTVVGIGVDISDKDSVEAAFAIIDRELPPVVAEVNLAGIPSPHTIFEIDDAIWDRVMDVNAKGTLFMMQAAATRMIQGGHGGRIVNTSSITAYDGGGTFSKTGYAAAKAAVLGLTRGGARELGKHGITCNAIVPGPIDTDIMGGTLTDERKAGMSSDIPLARVGQPQEVAGLIKFLVSEDSSFVNGDSVFVDGGKHMV</sequence>
<reference evidence="3 4" key="1">
    <citation type="submission" date="2020-12" db="EMBL/GenBank/DDBJ databases">
        <title>Brachybacterium sp. MASK1Z-5, whole genome shotgun sequence.</title>
        <authorList>
            <person name="Tuo L."/>
        </authorList>
    </citation>
    <scope>NUCLEOTIDE SEQUENCE [LARGE SCALE GENOMIC DNA]</scope>
    <source>
        <strain evidence="3 4">MASK1Z-5</strain>
    </source>
</reference>
<dbReference type="RefSeq" id="WP_200503790.1">
    <property type="nucleotide sequence ID" value="NZ_JAEDAJ010000015.1"/>
</dbReference>
<dbReference type="InterPro" id="IPR002347">
    <property type="entry name" value="SDR_fam"/>
</dbReference>
<dbReference type="PRINTS" id="PR00081">
    <property type="entry name" value="GDHRDH"/>
</dbReference>
<evidence type="ECO:0000256" key="2">
    <source>
        <dbReference type="ARBA" id="ARBA00023002"/>
    </source>
</evidence>
<dbReference type="Proteomes" id="UP000612352">
    <property type="component" value="Unassembled WGS sequence"/>
</dbReference>
<dbReference type="PANTHER" id="PTHR42760">
    <property type="entry name" value="SHORT-CHAIN DEHYDROGENASES/REDUCTASES FAMILY MEMBER"/>
    <property type="match status" value="1"/>
</dbReference>